<feature type="non-terminal residue" evidence="1">
    <location>
        <position position="316"/>
    </location>
</feature>
<protein>
    <submittedName>
        <fullName evidence="1">Uncharacterized protein</fullName>
    </submittedName>
</protein>
<dbReference type="EMBL" id="CAJNJA010076652">
    <property type="protein sequence ID" value="CAE7918084.1"/>
    <property type="molecule type" value="Genomic_DNA"/>
</dbReference>
<evidence type="ECO:0000313" key="2">
    <source>
        <dbReference type="Proteomes" id="UP000601435"/>
    </source>
</evidence>
<dbReference type="OrthoDB" id="436465at2759"/>
<reference evidence="1" key="1">
    <citation type="submission" date="2021-02" db="EMBL/GenBank/DDBJ databases">
        <authorList>
            <person name="Dougan E. K."/>
            <person name="Rhodes N."/>
            <person name="Thang M."/>
            <person name="Chan C."/>
        </authorList>
    </citation>
    <scope>NUCLEOTIDE SEQUENCE</scope>
</reference>
<proteinExistence type="predicted"/>
<accession>A0A813BRD6</accession>
<dbReference type="Proteomes" id="UP000601435">
    <property type="component" value="Unassembled WGS sequence"/>
</dbReference>
<gene>
    <name evidence="1" type="ORF">SNEC2469_LOCUS31520</name>
</gene>
<evidence type="ECO:0000313" key="1">
    <source>
        <dbReference type="EMBL" id="CAE7918084.1"/>
    </source>
</evidence>
<keyword evidence="2" id="KW-1185">Reference proteome</keyword>
<organism evidence="1 2">
    <name type="scientific">Symbiodinium necroappetens</name>
    <dbReference type="NCBI Taxonomy" id="1628268"/>
    <lineage>
        <taxon>Eukaryota</taxon>
        <taxon>Sar</taxon>
        <taxon>Alveolata</taxon>
        <taxon>Dinophyceae</taxon>
        <taxon>Suessiales</taxon>
        <taxon>Symbiodiniaceae</taxon>
        <taxon>Symbiodinium</taxon>
    </lineage>
</organism>
<comment type="caution">
    <text evidence="1">The sequence shown here is derived from an EMBL/GenBank/DDBJ whole genome shotgun (WGS) entry which is preliminary data.</text>
</comment>
<dbReference type="AlphaFoldDB" id="A0A813BRD6"/>
<name>A0A813BRD6_9DINO</name>
<sequence>VLVELLAALFRIAGLPWGMLDHFEAFAGEMAVTRGEWEAGRSATVLELNLDDVRMNILTPEGFAYALLQVSRLRPGAGHVTAPVCSTWVFMSRSSTGRSPGSPLGKRHYEKVEDGNVMVSRVLLLLLVATSKGCFWILEQPSSSLMADHPLFQRFLGLVPVRRIRIAMADFGGDALKFTHLYTCHSEIDDLYLYKLSRRASAAREMSVRSTNSNGKTVVTGGKDLKHSQHYPIQFLCKRRLHKVIRLYGACKIRSSLCHMTEVWKSAFEASIASQTKLAPKGCILPPCCEAQQEQTGSLKANQQLVEGHGKASAGL</sequence>